<comment type="caution">
    <text evidence="3">The sequence shown here is derived from an EMBL/GenBank/DDBJ whole genome shotgun (WGS) entry which is preliminary data.</text>
</comment>
<evidence type="ECO:0000256" key="2">
    <source>
        <dbReference type="SAM" id="MobiDB-lite"/>
    </source>
</evidence>
<keyword evidence="1" id="KW-0175">Coiled coil</keyword>
<dbReference type="PATRIC" id="fig|46224.3.peg.2835"/>
<sequence>MSIKGFFNQKENNDDIQKLKLKINVIEQQVEKVKTIETQLNRMVKLEPTLLKLAEENKRESSTSRTKEQNQLNKQTLKQLEIDIYSKVAKFISNKLSPLQQNLIDMENRLELLEKENNLLREIIKKQYEQMNEFENRIARMEASMQPIGPEPSQTRPDQQPIIIQKVNVEKILLDKYEQTNNFGQLGIKELSGQLNIGATYGKGIIPAELIENLKEDLDEIKKKSSEDPLTDESSSENEEEEQSNNHTKKTQHPTDHDQNYDDIPIE</sequence>
<dbReference type="Proteomes" id="UP000075666">
    <property type="component" value="Unassembled WGS sequence"/>
</dbReference>
<feature type="coiled-coil region" evidence="1">
    <location>
        <begin position="96"/>
        <end position="144"/>
    </location>
</feature>
<proteinExistence type="predicted"/>
<accession>A0A150L5N3</accession>
<organism evidence="3 4">
    <name type="scientific">Heyndrickxia sporothermodurans</name>
    <dbReference type="NCBI Taxonomy" id="46224"/>
    <lineage>
        <taxon>Bacteria</taxon>
        <taxon>Bacillati</taxon>
        <taxon>Bacillota</taxon>
        <taxon>Bacilli</taxon>
        <taxon>Bacillales</taxon>
        <taxon>Bacillaceae</taxon>
        <taxon>Heyndrickxia</taxon>
    </lineage>
</organism>
<feature type="region of interest" description="Disordered" evidence="2">
    <location>
        <begin position="221"/>
        <end position="267"/>
    </location>
</feature>
<evidence type="ECO:0000256" key="1">
    <source>
        <dbReference type="SAM" id="Coils"/>
    </source>
</evidence>
<evidence type="ECO:0000313" key="4">
    <source>
        <dbReference type="Proteomes" id="UP000075666"/>
    </source>
</evidence>
<dbReference type="AlphaFoldDB" id="A0A150L5N3"/>
<evidence type="ECO:0000313" key="3">
    <source>
        <dbReference type="EMBL" id="KYD07623.1"/>
    </source>
</evidence>
<dbReference type="OrthoDB" id="2871491at2"/>
<keyword evidence="4" id="KW-1185">Reference proteome</keyword>
<feature type="coiled-coil region" evidence="1">
    <location>
        <begin position="9"/>
        <end position="36"/>
    </location>
</feature>
<dbReference type="EMBL" id="LQYN01000040">
    <property type="protein sequence ID" value="KYD07623.1"/>
    <property type="molecule type" value="Genomic_DNA"/>
</dbReference>
<gene>
    <name evidence="3" type="ORF">B4102_2920</name>
</gene>
<feature type="compositionally biased region" description="Acidic residues" evidence="2">
    <location>
        <begin position="229"/>
        <end position="243"/>
    </location>
</feature>
<reference evidence="3 4" key="1">
    <citation type="submission" date="2016-01" db="EMBL/GenBank/DDBJ databases">
        <title>Genome Sequences of Twelve Sporeforming Bacillus Species Isolated from Foods.</title>
        <authorList>
            <person name="Berendsen E.M."/>
            <person name="Wells-Bennik M.H."/>
            <person name="Krawcyk A.O."/>
            <person name="De Jong A."/>
            <person name="Holsappel S."/>
            <person name="Eijlander R.T."/>
            <person name="Kuipers O.P."/>
        </authorList>
    </citation>
    <scope>NUCLEOTIDE SEQUENCE [LARGE SCALE GENOMIC DNA]</scope>
    <source>
        <strain evidence="3 4">B4102</strain>
    </source>
</reference>
<name>A0A150L5N3_9BACI</name>
<dbReference type="STRING" id="46224.B4102_2920"/>
<dbReference type="RefSeq" id="WP_066230946.1">
    <property type="nucleotide sequence ID" value="NZ_JBCMXV010000019.1"/>
</dbReference>
<protein>
    <submittedName>
        <fullName evidence="3">Uncharacterized protein</fullName>
    </submittedName>
</protein>